<gene>
    <name evidence="2" type="ORF">D5281_01245</name>
</gene>
<reference evidence="2" key="1">
    <citation type="submission" date="2018-09" db="EMBL/GenBank/DDBJ databases">
        <title>Murine metabolic-syndrome-specific gut microbial biobank.</title>
        <authorList>
            <person name="Liu C."/>
        </authorList>
    </citation>
    <scope>NUCLEOTIDE SEQUENCE</scope>
    <source>
        <strain evidence="2">D42-62</strain>
    </source>
</reference>
<proteinExistence type="predicted"/>
<name>A0A9X5GQN6_9FIRM</name>
<dbReference type="AlphaFoldDB" id="A0A9X5GQN6"/>
<dbReference type="EMBL" id="QZDT01000001">
    <property type="protein sequence ID" value="NBJ91240.1"/>
    <property type="molecule type" value="Genomic_DNA"/>
</dbReference>
<comment type="caution">
    <text evidence="2">The sequence shown here is derived from an EMBL/GenBank/DDBJ whole genome shotgun (WGS) entry which is preliminary data.</text>
</comment>
<dbReference type="RefSeq" id="WP_160558318.1">
    <property type="nucleotide sequence ID" value="NZ_QZDT01000001.1"/>
</dbReference>
<dbReference type="Pfam" id="PF18480">
    <property type="entry name" value="DUF5615"/>
    <property type="match status" value="1"/>
</dbReference>
<organism evidence="2 3">
    <name type="scientific">Parablautia muri</name>
    <dbReference type="NCBI Taxonomy" id="2320879"/>
    <lineage>
        <taxon>Bacteria</taxon>
        <taxon>Bacillati</taxon>
        <taxon>Bacillota</taxon>
        <taxon>Clostridia</taxon>
        <taxon>Lachnospirales</taxon>
        <taxon>Lachnospiraceae</taxon>
        <taxon>Parablautia</taxon>
    </lineage>
</organism>
<dbReference type="OrthoDB" id="2988079at2"/>
<keyword evidence="3" id="KW-1185">Reference proteome</keyword>
<evidence type="ECO:0000313" key="2">
    <source>
        <dbReference type="EMBL" id="NBJ91240.1"/>
    </source>
</evidence>
<dbReference type="InterPro" id="IPR041049">
    <property type="entry name" value="DUF5615"/>
</dbReference>
<evidence type="ECO:0000313" key="3">
    <source>
        <dbReference type="Proteomes" id="UP001154420"/>
    </source>
</evidence>
<protein>
    <recommendedName>
        <fullName evidence="1">DUF5615 domain-containing protein</fullName>
    </recommendedName>
</protein>
<dbReference type="Proteomes" id="UP001154420">
    <property type="component" value="Unassembled WGS sequence"/>
</dbReference>
<evidence type="ECO:0000259" key="1">
    <source>
        <dbReference type="Pfam" id="PF18480"/>
    </source>
</evidence>
<accession>A0A9X5GQN6</accession>
<feature type="domain" description="DUF5615" evidence="1">
    <location>
        <begin position="1"/>
        <end position="87"/>
    </location>
</feature>
<sequence>MKVLLDENITQKSIPVLEKYGHDVIHVLNRFEAGKRDEDVFELALKEQRALITLHGKDFVVFIPPRTELVLHYGLIWLRGFQVTSKSYEGVMEIIGNFLKNKGDSIKNIYYAMKKKDNSYEIVQRFPKTTKMLIEV</sequence>